<dbReference type="Proteomes" id="UP000054481">
    <property type="component" value="Unassembled WGS sequence"/>
</dbReference>
<dbReference type="InterPro" id="IPR002575">
    <property type="entry name" value="Aminoglycoside_PTrfase"/>
</dbReference>
<dbReference type="Gene3D" id="3.90.1200.10">
    <property type="match status" value="1"/>
</dbReference>
<protein>
    <recommendedName>
        <fullName evidence="1">Aminoglycoside phosphotransferase domain-containing protein</fullName>
    </recommendedName>
</protein>
<dbReference type="InterPro" id="IPR051678">
    <property type="entry name" value="AGP_Transferase"/>
</dbReference>
<evidence type="ECO:0000259" key="1">
    <source>
        <dbReference type="Pfam" id="PF01636"/>
    </source>
</evidence>
<proteinExistence type="predicted"/>
<evidence type="ECO:0000313" key="2">
    <source>
        <dbReference type="EMBL" id="KJZ69181.1"/>
    </source>
</evidence>
<accession>A0A0F7ZFI1</accession>
<feature type="domain" description="Aminoglycoside phosphotransferase" evidence="1">
    <location>
        <begin position="148"/>
        <end position="218"/>
    </location>
</feature>
<dbReference type="OrthoDB" id="2906425at2759"/>
<organism evidence="2 3">
    <name type="scientific">Hirsutella minnesotensis 3608</name>
    <dbReference type="NCBI Taxonomy" id="1043627"/>
    <lineage>
        <taxon>Eukaryota</taxon>
        <taxon>Fungi</taxon>
        <taxon>Dikarya</taxon>
        <taxon>Ascomycota</taxon>
        <taxon>Pezizomycotina</taxon>
        <taxon>Sordariomycetes</taxon>
        <taxon>Hypocreomycetidae</taxon>
        <taxon>Hypocreales</taxon>
        <taxon>Ophiocordycipitaceae</taxon>
        <taxon>Hirsutella</taxon>
    </lineage>
</organism>
<gene>
    <name evidence="2" type="ORF">HIM_11434</name>
</gene>
<dbReference type="PANTHER" id="PTHR21310">
    <property type="entry name" value="AMINOGLYCOSIDE PHOSPHOTRANSFERASE-RELATED-RELATED"/>
    <property type="match status" value="1"/>
</dbReference>
<dbReference type="AlphaFoldDB" id="A0A0F7ZFI1"/>
<dbReference type="SUPFAM" id="SSF56112">
    <property type="entry name" value="Protein kinase-like (PK-like)"/>
    <property type="match status" value="1"/>
</dbReference>
<dbReference type="InterPro" id="IPR011009">
    <property type="entry name" value="Kinase-like_dom_sf"/>
</dbReference>
<name>A0A0F7ZFI1_9HYPO</name>
<sequence>MENGHADTVQPKTWKTWERCITINKDKVIKRELHEEELIRHPNGNILQPFWAKERLQNEAATIRFLRQNTTIPVPTCRLFTKDGVIHLEMERITTGVLLEEIDEVSRPAAVAAVDKQMEKSILPQLRSFRRNHIGSVDQTLPVFPPQRVYDRDRRAWEQITSETSCFVLCHNDLGPQNIFICPNTFQIVGIIDWEFAGYFPPYFELQLWRAFSWDEEQKMYNDANSRELKFFGLRPEDLKDTLLP</sequence>
<keyword evidence="3" id="KW-1185">Reference proteome</keyword>
<evidence type="ECO:0000313" key="3">
    <source>
        <dbReference type="Proteomes" id="UP000054481"/>
    </source>
</evidence>
<dbReference type="PANTHER" id="PTHR21310:SF15">
    <property type="entry name" value="AMINOGLYCOSIDE PHOSPHOTRANSFERASE DOMAIN-CONTAINING PROTEIN"/>
    <property type="match status" value="1"/>
</dbReference>
<dbReference type="EMBL" id="KQ030752">
    <property type="protein sequence ID" value="KJZ69181.1"/>
    <property type="molecule type" value="Genomic_DNA"/>
</dbReference>
<dbReference type="Pfam" id="PF01636">
    <property type="entry name" value="APH"/>
    <property type="match status" value="1"/>
</dbReference>
<reference evidence="2 3" key="1">
    <citation type="journal article" date="2014" name="Genome Biol. Evol.">
        <title>Comparative genomics and transcriptomics analyses reveal divergent lifestyle features of nematode endoparasitic fungus Hirsutella minnesotensis.</title>
        <authorList>
            <person name="Lai Y."/>
            <person name="Liu K."/>
            <person name="Zhang X."/>
            <person name="Zhang X."/>
            <person name="Li K."/>
            <person name="Wang N."/>
            <person name="Shu C."/>
            <person name="Wu Y."/>
            <person name="Wang C."/>
            <person name="Bushley K.E."/>
            <person name="Xiang M."/>
            <person name="Liu X."/>
        </authorList>
    </citation>
    <scope>NUCLEOTIDE SEQUENCE [LARGE SCALE GENOMIC DNA]</scope>
    <source>
        <strain evidence="2 3">3608</strain>
    </source>
</reference>